<dbReference type="GO" id="GO:0006298">
    <property type="term" value="P:mismatch repair"/>
    <property type="evidence" value="ECO:0007669"/>
    <property type="project" value="UniProtKB-UniRule"/>
</dbReference>
<accession>A0A7C0U5R6</accession>
<dbReference type="Gene3D" id="3.40.1170.10">
    <property type="entry name" value="DNA repair protein MutS, domain I"/>
    <property type="match status" value="1"/>
</dbReference>
<dbReference type="CDD" id="cd03284">
    <property type="entry name" value="ABC_MutS1"/>
    <property type="match status" value="1"/>
</dbReference>
<dbReference type="InterPro" id="IPR005748">
    <property type="entry name" value="DNA_mismatch_repair_MutS"/>
</dbReference>
<organism evidence="12">
    <name type="scientific">Thermosulfidibacter takaii</name>
    <dbReference type="NCBI Taxonomy" id="412593"/>
    <lineage>
        <taxon>Bacteria</taxon>
        <taxon>Pseudomonadati</taxon>
        <taxon>Thermosulfidibacterota</taxon>
        <taxon>Thermosulfidibacteria</taxon>
        <taxon>Thermosulfidibacterales</taxon>
        <taxon>Thermosulfidibacteraceae</taxon>
    </lineage>
</organism>
<evidence type="ECO:0000256" key="9">
    <source>
        <dbReference type="HAMAP-Rule" id="MF_00096"/>
    </source>
</evidence>
<dbReference type="InterPro" id="IPR036187">
    <property type="entry name" value="DNA_mismatch_repair_MutS_sf"/>
</dbReference>
<dbReference type="SUPFAM" id="SSF48334">
    <property type="entry name" value="DNA repair protein MutS, domain III"/>
    <property type="match status" value="1"/>
</dbReference>
<evidence type="ECO:0000256" key="10">
    <source>
        <dbReference type="RuleBase" id="RU003756"/>
    </source>
</evidence>
<evidence type="ECO:0000256" key="1">
    <source>
        <dbReference type="ARBA" id="ARBA00006271"/>
    </source>
</evidence>
<dbReference type="GO" id="GO:0005829">
    <property type="term" value="C:cytosol"/>
    <property type="evidence" value="ECO:0007669"/>
    <property type="project" value="TreeGrafter"/>
</dbReference>
<evidence type="ECO:0000256" key="2">
    <source>
        <dbReference type="ARBA" id="ARBA00021982"/>
    </source>
</evidence>
<evidence type="ECO:0000259" key="11">
    <source>
        <dbReference type="PROSITE" id="PS00486"/>
    </source>
</evidence>
<dbReference type="GO" id="GO:0003684">
    <property type="term" value="F:damaged DNA binding"/>
    <property type="evidence" value="ECO:0007669"/>
    <property type="project" value="UniProtKB-UniRule"/>
</dbReference>
<dbReference type="Pfam" id="PF05192">
    <property type="entry name" value="MutS_III"/>
    <property type="match status" value="1"/>
</dbReference>
<dbReference type="PANTHER" id="PTHR11361">
    <property type="entry name" value="DNA MISMATCH REPAIR PROTEIN MUTS FAMILY MEMBER"/>
    <property type="match status" value="1"/>
</dbReference>
<name>A0A7C0U5R6_9BACT</name>
<dbReference type="Gene3D" id="3.30.420.110">
    <property type="entry name" value="MutS, connector domain"/>
    <property type="match status" value="1"/>
</dbReference>
<keyword evidence="3 9" id="KW-0547">Nucleotide-binding</keyword>
<evidence type="ECO:0000256" key="4">
    <source>
        <dbReference type="ARBA" id="ARBA00022763"/>
    </source>
</evidence>
<dbReference type="InterPro" id="IPR016151">
    <property type="entry name" value="DNA_mismatch_repair_MutS_N"/>
</dbReference>
<dbReference type="Pfam" id="PF05190">
    <property type="entry name" value="MutS_IV"/>
    <property type="match status" value="1"/>
</dbReference>
<evidence type="ECO:0000256" key="3">
    <source>
        <dbReference type="ARBA" id="ARBA00022741"/>
    </source>
</evidence>
<dbReference type="SMART" id="SM00533">
    <property type="entry name" value="MUTSd"/>
    <property type="match status" value="1"/>
</dbReference>
<dbReference type="FunFam" id="3.40.50.300:FF:000870">
    <property type="entry name" value="MutS protein homolog 4"/>
    <property type="match status" value="1"/>
</dbReference>
<dbReference type="SUPFAM" id="SSF53150">
    <property type="entry name" value="DNA repair protein MutS, domain II"/>
    <property type="match status" value="1"/>
</dbReference>
<dbReference type="InterPro" id="IPR027417">
    <property type="entry name" value="P-loop_NTPase"/>
</dbReference>
<evidence type="ECO:0000256" key="6">
    <source>
        <dbReference type="ARBA" id="ARBA00023125"/>
    </source>
</evidence>
<dbReference type="NCBIfam" id="NF003810">
    <property type="entry name" value="PRK05399.1"/>
    <property type="match status" value="1"/>
</dbReference>
<dbReference type="InterPro" id="IPR045076">
    <property type="entry name" value="MutS"/>
</dbReference>
<comment type="caution">
    <text evidence="12">The sequence shown here is derived from an EMBL/GenBank/DDBJ whole genome shotgun (WGS) entry which is preliminary data.</text>
</comment>
<dbReference type="InterPro" id="IPR036678">
    <property type="entry name" value="MutS_con_dom_sf"/>
</dbReference>
<dbReference type="SUPFAM" id="SSF55271">
    <property type="entry name" value="DNA repair protein MutS, domain I"/>
    <property type="match status" value="1"/>
</dbReference>
<dbReference type="GO" id="GO:0030983">
    <property type="term" value="F:mismatched DNA binding"/>
    <property type="evidence" value="ECO:0007669"/>
    <property type="project" value="InterPro"/>
</dbReference>
<dbReference type="InterPro" id="IPR007696">
    <property type="entry name" value="DNA_mismatch_repair_MutS_core"/>
</dbReference>
<proteinExistence type="inferred from homology"/>
<dbReference type="HAMAP" id="MF_00096">
    <property type="entry name" value="MutS"/>
    <property type="match status" value="1"/>
</dbReference>
<dbReference type="Pfam" id="PF00488">
    <property type="entry name" value="MutS_V"/>
    <property type="match status" value="1"/>
</dbReference>
<comment type="similarity">
    <text evidence="1 9 10">Belongs to the DNA mismatch repair MutS family.</text>
</comment>
<feature type="domain" description="DNA mismatch repair proteins mutS family" evidence="11">
    <location>
        <begin position="685"/>
        <end position="701"/>
    </location>
</feature>
<sequence>MEIMDQPATPMMRQYHRIKAQYGDALLLFRLGDFYELFYEDAVEASRVLQITLTKRNQVPMCGVPHHALDQYLHRLVEAGYKVAICEQMEDPSQARGVVRREVLRVVTPGTLLDEGEEREYVAALMPGDRWGLAFMDLGTGEFRFFEGKEGEVVEVLERVSPSSLVVADGIKESPEIKTLLERLPGLFVDTLEDWAFSLDTATDFLKDHFQVTSLAGFGCEGRKEGVVAAGVLLYYLTRLQNRPLRHVRGLSYYALKHCLYLDPVALRHLELVRNMMDGTRRHTLLELLDRTKTPMGRRLLMEWLLHPLVDSGEMERRWDALGELLEKRDVLEALEGLLDSVRDMERLASRIVLGLATPRDLALLRDSLEVMEGAGKVVASLTVPLWVELADDWDAMEDLAGLLKRALVDQPPTTWKEGSIFRKGYHGELDELRRLAVDGERLLEEMEAEEREATGIPSLKIRYNKVFGYYIEVTKAHLSKVPGHYERKQTLANAERYVTPRLKELEHRLLSAKERAVALEQELFLQLREGLALEVARIQGAARRVALTDVLLSLARVALERGYVRPLLSRERKISISEGRHPVVEAQLREEFVPNSTLLAPGEEVHIITGPNMSGKSTYIRQVALLVIMAQMGSFVPAGAMEFSPVDRILTRIGTGDHLAGGRSTFMVEMEEVANILHNATERSLVILDEVGRGTSTYDGLALAWATVEHICKKIGAFTLFATHYHELTRLAFLLPGVRNYNVEVREWKDRVVFLHRVVPGSTDRSYGIHVARLAGLPREVTERAAAILDMLEKGRLEVSPSVEQPFLFSIQEDPLKDELRFLDLSRLSPMEALFLLEKWKKEYL</sequence>
<dbReference type="AlphaFoldDB" id="A0A7C0U5R6"/>
<dbReference type="Gene3D" id="1.10.1420.10">
    <property type="match status" value="2"/>
</dbReference>
<reference evidence="12" key="1">
    <citation type="journal article" date="2020" name="mSystems">
        <title>Genome- and Community-Level Interaction Insights into Carbon Utilization and Element Cycling Functions of Hydrothermarchaeota in Hydrothermal Sediment.</title>
        <authorList>
            <person name="Zhou Z."/>
            <person name="Liu Y."/>
            <person name="Xu W."/>
            <person name="Pan J."/>
            <person name="Luo Z.H."/>
            <person name="Li M."/>
        </authorList>
    </citation>
    <scope>NUCLEOTIDE SEQUENCE [LARGE SCALE GENOMIC DNA]</scope>
    <source>
        <strain evidence="12">HyVt-115</strain>
    </source>
</reference>
<gene>
    <name evidence="9 12" type="primary">mutS</name>
    <name evidence="12" type="ORF">ENF32_01495</name>
</gene>
<dbReference type="InterPro" id="IPR000432">
    <property type="entry name" value="DNA_mismatch_repair_MutS_C"/>
</dbReference>
<protein>
    <recommendedName>
        <fullName evidence="2 9">DNA mismatch repair protein MutS</fullName>
    </recommendedName>
</protein>
<comment type="function">
    <text evidence="8 9">This protein is involved in the repair of mismatches in DNA. It is possible that it carries out the mismatch recognition step. This protein has a weak ATPase activity.</text>
</comment>
<dbReference type="Gene3D" id="3.40.50.300">
    <property type="entry name" value="P-loop containing nucleotide triphosphate hydrolases"/>
    <property type="match status" value="1"/>
</dbReference>
<dbReference type="NCBIfam" id="TIGR01070">
    <property type="entry name" value="mutS1"/>
    <property type="match status" value="1"/>
</dbReference>
<keyword evidence="4 9" id="KW-0227">DNA damage</keyword>
<dbReference type="Pfam" id="PF05188">
    <property type="entry name" value="MutS_II"/>
    <property type="match status" value="1"/>
</dbReference>
<dbReference type="SMART" id="SM00534">
    <property type="entry name" value="MUTSac"/>
    <property type="match status" value="1"/>
</dbReference>
<keyword evidence="7 9" id="KW-0234">DNA repair</keyword>
<dbReference type="Pfam" id="PF01624">
    <property type="entry name" value="MutS_I"/>
    <property type="match status" value="1"/>
</dbReference>
<evidence type="ECO:0000256" key="5">
    <source>
        <dbReference type="ARBA" id="ARBA00022840"/>
    </source>
</evidence>
<dbReference type="PROSITE" id="PS00486">
    <property type="entry name" value="DNA_MISMATCH_REPAIR_2"/>
    <property type="match status" value="1"/>
</dbReference>
<dbReference type="GO" id="GO:0005524">
    <property type="term" value="F:ATP binding"/>
    <property type="evidence" value="ECO:0007669"/>
    <property type="project" value="UniProtKB-UniRule"/>
</dbReference>
<dbReference type="EMBL" id="DQWS01000056">
    <property type="protein sequence ID" value="HDD52727.1"/>
    <property type="molecule type" value="Genomic_DNA"/>
</dbReference>
<evidence type="ECO:0000313" key="12">
    <source>
        <dbReference type="EMBL" id="HDD52727.1"/>
    </source>
</evidence>
<keyword evidence="5 9" id="KW-0067">ATP-binding</keyword>
<dbReference type="PIRSF" id="PIRSF037677">
    <property type="entry name" value="DNA_mis_repair_Msh6"/>
    <property type="match status" value="1"/>
</dbReference>
<dbReference type="GO" id="GO:0140664">
    <property type="term" value="F:ATP-dependent DNA damage sensor activity"/>
    <property type="evidence" value="ECO:0007669"/>
    <property type="project" value="InterPro"/>
</dbReference>
<dbReference type="InterPro" id="IPR007861">
    <property type="entry name" value="DNA_mismatch_repair_MutS_clamp"/>
</dbReference>
<dbReference type="InterPro" id="IPR007860">
    <property type="entry name" value="DNA_mmatch_repair_MutS_con_dom"/>
</dbReference>
<evidence type="ECO:0000256" key="8">
    <source>
        <dbReference type="ARBA" id="ARBA00024647"/>
    </source>
</evidence>
<dbReference type="InterPro" id="IPR007695">
    <property type="entry name" value="DNA_mismatch_repair_MutS-lik_N"/>
</dbReference>
<feature type="binding site" evidence="9">
    <location>
        <begin position="611"/>
        <end position="618"/>
    </location>
    <ligand>
        <name>ATP</name>
        <dbReference type="ChEBI" id="CHEBI:30616"/>
    </ligand>
</feature>
<dbReference type="FunFam" id="3.40.1170.10:FF:000001">
    <property type="entry name" value="DNA mismatch repair protein MutS"/>
    <property type="match status" value="1"/>
</dbReference>
<dbReference type="Proteomes" id="UP000885690">
    <property type="component" value="Unassembled WGS sequence"/>
</dbReference>
<keyword evidence="6 9" id="KW-0238">DNA-binding</keyword>
<evidence type="ECO:0000256" key="7">
    <source>
        <dbReference type="ARBA" id="ARBA00023204"/>
    </source>
</evidence>
<dbReference type="InterPro" id="IPR017261">
    <property type="entry name" value="DNA_mismatch_repair_MutS/MSH"/>
</dbReference>
<dbReference type="PANTHER" id="PTHR11361:SF34">
    <property type="entry name" value="DNA MISMATCH REPAIR PROTEIN MSH1, MITOCHONDRIAL"/>
    <property type="match status" value="1"/>
</dbReference>
<dbReference type="SUPFAM" id="SSF52540">
    <property type="entry name" value="P-loop containing nucleoside triphosphate hydrolases"/>
    <property type="match status" value="1"/>
</dbReference>